<organism evidence="4 5">
    <name type="scientific">Diaporthe eres</name>
    <name type="common">Phomopsis oblonga</name>
    <dbReference type="NCBI Taxonomy" id="83184"/>
    <lineage>
        <taxon>Eukaryota</taxon>
        <taxon>Fungi</taxon>
        <taxon>Dikarya</taxon>
        <taxon>Ascomycota</taxon>
        <taxon>Pezizomycotina</taxon>
        <taxon>Sordariomycetes</taxon>
        <taxon>Sordariomycetidae</taxon>
        <taxon>Diaporthales</taxon>
        <taxon>Diaporthaceae</taxon>
        <taxon>Diaporthe</taxon>
        <taxon>Diaporthe eres species complex</taxon>
    </lineage>
</organism>
<evidence type="ECO:0000256" key="3">
    <source>
        <dbReference type="ARBA" id="ARBA00023002"/>
    </source>
</evidence>
<sequence length="257" mass="26919">MSANPSAASPSPSLQGKVAIITGGSKGIGKATSIALARLGATVVINYSSDEEAAQGVLAEIQKLGAGEARLVRADASTLDGVQSLVKQTVDAYSKIDVLIPNAGVLPMKDLEHTTEADFDRTFSINVKGPYFLAQAAAPYLARGSHIIFVSTTLTTASTVMPGYLLYNSTKGAVEQMTRVISKDLGRKGVLVNAVAPGPTGTELFFRGKSDELLKTIANFNPQRRIGTPEEIAEAIVFLAHSTWVSGQVLRANGGMA</sequence>
<keyword evidence="5" id="KW-1185">Reference proteome</keyword>
<dbReference type="InterPro" id="IPR020904">
    <property type="entry name" value="Sc_DH/Rdtase_CS"/>
</dbReference>
<protein>
    <submittedName>
        <fullName evidence="4">Secondary metabolism biosynthetic enzyme</fullName>
    </submittedName>
</protein>
<gene>
    <name evidence="4" type="ORF">SLS63_008717</name>
</gene>
<dbReference type="EMBL" id="JAKNSF020000058">
    <property type="protein sequence ID" value="KAK7724329.1"/>
    <property type="molecule type" value="Genomic_DNA"/>
</dbReference>
<comment type="caution">
    <text evidence="4">The sequence shown here is derived from an EMBL/GenBank/DDBJ whole genome shotgun (WGS) entry which is preliminary data.</text>
</comment>
<dbReference type="PRINTS" id="PR00080">
    <property type="entry name" value="SDRFAMILY"/>
</dbReference>
<comment type="similarity">
    <text evidence="1">Belongs to the short-chain dehydrogenases/reductases (SDR) family.</text>
</comment>
<evidence type="ECO:0000256" key="1">
    <source>
        <dbReference type="ARBA" id="ARBA00006484"/>
    </source>
</evidence>
<evidence type="ECO:0000313" key="5">
    <source>
        <dbReference type="Proteomes" id="UP001430848"/>
    </source>
</evidence>
<dbReference type="Proteomes" id="UP001430848">
    <property type="component" value="Unassembled WGS sequence"/>
</dbReference>
<dbReference type="InterPro" id="IPR002347">
    <property type="entry name" value="SDR_fam"/>
</dbReference>
<dbReference type="PANTHER" id="PTHR48107">
    <property type="entry name" value="NADPH-DEPENDENT ALDEHYDE REDUCTASE-LIKE PROTEIN, CHLOROPLASTIC-RELATED"/>
    <property type="match status" value="1"/>
</dbReference>
<name>A0ABR1P1Q4_DIAER</name>
<dbReference type="PRINTS" id="PR00081">
    <property type="entry name" value="GDHRDH"/>
</dbReference>
<dbReference type="InterPro" id="IPR036291">
    <property type="entry name" value="NAD(P)-bd_dom_sf"/>
</dbReference>
<dbReference type="Pfam" id="PF13561">
    <property type="entry name" value="adh_short_C2"/>
    <property type="match status" value="1"/>
</dbReference>
<dbReference type="PANTHER" id="PTHR48107:SF7">
    <property type="entry name" value="RE15974P"/>
    <property type="match status" value="1"/>
</dbReference>
<accession>A0ABR1P1Q4</accession>
<dbReference type="SUPFAM" id="SSF51735">
    <property type="entry name" value="NAD(P)-binding Rossmann-fold domains"/>
    <property type="match status" value="1"/>
</dbReference>
<keyword evidence="2" id="KW-0521">NADP</keyword>
<dbReference type="PROSITE" id="PS00061">
    <property type="entry name" value="ADH_SHORT"/>
    <property type="match status" value="1"/>
</dbReference>
<dbReference type="Gene3D" id="3.40.50.720">
    <property type="entry name" value="NAD(P)-binding Rossmann-like Domain"/>
    <property type="match status" value="1"/>
</dbReference>
<keyword evidence="3" id="KW-0560">Oxidoreductase</keyword>
<reference evidence="4 5" key="1">
    <citation type="submission" date="2024-02" db="EMBL/GenBank/DDBJ databases">
        <title>De novo assembly and annotation of 12 fungi associated with fruit tree decline syndrome in Ontario, Canada.</title>
        <authorList>
            <person name="Sulman M."/>
            <person name="Ellouze W."/>
            <person name="Ilyukhin E."/>
        </authorList>
    </citation>
    <scope>NUCLEOTIDE SEQUENCE [LARGE SCALE GENOMIC DNA]</scope>
    <source>
        <strain evidence="4 5">M169</strain>
    </source>
</reference>
<evidence type="ECO:0000313" key="4">
    <source>
        <dbReference type="EMBL" id="KAK7724329.1"/>
    </source>
</evidence>
<proteinExistence type="inferred from homology"/>
<evidence type="ECO:0000256" key="2">
    <source>
        <dbReference type="ARBA" id="ARBA00022857"/>
    </source>
</evidence>